<keyword evidence="4" id="KW-1185">Reference proteome</keyword>
<dbReference type="InterPro" id="IPR011029">
    <property type="entry name" value="DEATH-like_dom_sf"/>
</dbReference>
<dbReference type="AlphaFoldDB" id="A0A401RPI2"/>
<dbReference type="STRING" id="137246.A0A401RPI2"/>
<evidence type="ECO:0000256" key="1">
    <source>
        <dbReference type="SAM" id="MobiDB-lite"/>
    </source>
</evidence>
<protein>
    <recommendedName>
        <fullName evidence="2">Death domain-containing protein</fullName>
    </recommendedName>
</protein>
<dbReference type="Proteomes" id="UP000287033">
    <property type="component" value="Unassembled WGS sequence"/>
</dbReference>
<dbReference type="SUPFAM" id="SSF47986">
    <property type="entry name" value="DEATH domain"/>
    <property type="match status" value="1"/>
</dbReference>
<dbReference type="EMBL" id="BEZZ01001669">
    <property type="protein sequence ID" value="GCC20085.1"/>
    <property type="molecule type" value="Genomic_DNA"/>
</dbReference>
<feature type="compositionally biased region" description="Basic and acidic residues" evidence="1">
    <location>
        <begin position="40"/>
        <end position="54"/>
    </location>
</feature>
<proteinExistence type="predicted"/>
<dbReference type="OMA" id="NEMIMSK"/>
<organism evidence="3 4">
    <name type="scientific">Chiloscyllium punctatum</name>
    <name type="common">Brownbanded bambooshark</name>
    <name type="synonym">Hemiscyllium punctatum</name>
    <dbReference type="NCBI Taxonomy" id="137246"/>
    <lineage>
        <taxon>Eukaryota</taxon>
        <taxon>Metazoa</taxon>
        <taxon>Chordata</taxon>
        <taxon>Craniata</taxon>
        <taxon>Vertebrata</taxon>
        <taxon>Chondrichthyes</taxon>
        <taxon>Elasmobranchii</taxon>
        <taxon>Galeomorphii</taxon>
        <taxon>Galeoidea</taxon>
        <taxon>Orectolobiformes</taxon>
        <taxon>Hemiscylliidae</taxon>
        <taxon>Chiloscyllium</taxon>
    </lineage>
</organism>
<reference evidence="3 4" key="1">
    <citation type="journal article" date="2018" name="Nat. Ecol. Evol.">
        <title>Shark genomes provide insights into elasmobranch evolution and the origin of vertebrates.</title>
        <authorList>
            <person name="Hara Y"/>
            <person name="Yamaguchi K"/>
            <person name="Onimaru K"/>
            <person name="Kadota M"/>
            <person name="Koyanagi M"/>
            <person name="Keeley SD"/>
            <person name="Tatsumi K"/>
            <person name="Tanaka K"/>
            <person name="Motone F"/>
            <person name="Kageyama Y"/>
            <person name="Nozu R"/>
            <person name="Adachi N"/>
            <person name="Nishimura O"/>
            <person name="Nakagawa R"/>
            <person name="Tanegashima C"/>
            <person name="Kiyatake I"/>
            <person name="Matsumoto R"/>
            <person name="Murakumo K"/>
            <person name="Nishida K"/>
            <person name="Terakita A"/>
            <person name="Kuratani S"/>
            <person name="Sato K"/>
            <person name="Hyodo S Kuraku.S."/>
        </authorList>
    </citation>
    <scope>NUCLEOTIDE SEQUENCE [LARGE SCALE GENOMIC DNA]</scope>
</reference>
<name>A0A401RPI2_CHIPU</name>
<feature type="compositionally biased region" description="Basic and acidic residues" evidence="1">
    <location>
        <begin position="66"/>
        <end position="78"/>
    </location>
</feature>
<gene>
    <name evidence="3" type="ORF">chiPu_0018727</name>
</gene>
<evidence type="ECO:0000313" key="4">
    <source>
        <dbReference type="Proteomes" id="UP000287033"/>
    </source>
</evidence>
<dbReference type="OrthoDB" id="10058437at2759"/>
<sequence length="193" mass="22185">MTARVPKTISRNPLQTTPESRLLRVRDKLDLLTLAHHQREVEDVENPEGKESQAWRDVANKGAHVGADRKRERLKDCESDGALSEPSDNEMIMSKKNKVKPKILTDKKLMQLAKNMGHNWQQIGIQFLDLQSHEIDQCEAQQRLVVLQRFEMLKCWRNREKEGATAVKLHSILSNKECPISSAQLNCLLEENL</sequence>
<accession>A0A401RPI2</accession>
<evidence type="ECO:0000313" key="3">
    <source>
        <dbReference type="EMBL" id="GCC20085.1"/>
    </source>
</evidence>
<comment type="caution">
    <text evidence="3">The sequence shown here is derived from an EMBL/GenBank/DDBJ whole genome shotgun (WGS) entry which is preliminary data.</text>
</comment>
<dbReference type="Pfam" id="PF00531">
    <property type="entry name" value="Death"/>
    <property type="match status" value="1"/>
</dbReference>
<dbReference type="GO" id="GO:0007165">
    <property type="term" value="P:signal transduction"/>
    <property type="evidence" value="ECO:0007669"/>
    <property type="project" value="InterPro"/>
</dbReference>
<dbReference type="Gene3D" id="1.10.533.10">
    <property type="entry name" value="Death Domain, Fas"/>
    <property type="match status" value="1"/>
</dbReference>
<dbReference type="InterPro" id="IPR000488">
    <property type="entry name" value="Death_dom"/>
</dbReference>
<feature type="region of interest" description="Disordered" evidence="1">
    <location>
        <begin position="40"/>
        <end position="88"/>
    </location>
</feature>
<evidence type="ECO:0000259" key="2">
    <source>
        <dbReference type="Pfam" id="PF00531"/>
    </source>
</evidence>
<feature type="domain" description="Death" evidence="2">
    <location>
        <begin position="107"/>
        <end position="175"/>
    </location>
</feature>